<dbReference type="InterPro" id="IPR011434">
    <property type="entry name" value="Ltp-like_HTH"/>
</dbReference>
<evidence type="ECO:0000256" key="1">
    <source>
        <dbReference type="SAM" id="MobiDB-lite"/>
    </source>
</evidence>
<dbReference type="Pfam" id="PF10708">
    <property type="entry name" value="DUF2510"/>
    <property type="match status" value="1"/>
</dbReference>
<feature type="transmembrane region" description="Helical" evidence="2">
    <location>
        <begin position="113"/>
        <end position="137"/>
    </location>
</feature>
<evidence type="ECO:0000256" key="2">
    <source>
        <dbReference type="SAM" id="Phobius"/>
    </source>
</evidence>
<evidence type="ECO:0000259" key="3">
    <source>
        <dbReference type="Pfam" id="PF07553"/>
    </source>
</evidence>
<sequence length="297" mass="30618">MSNPTDLPPGGWYPDAQNAGFDRYWDGTNWSDQVRASATPVAQATATATIPPVAPQPATGAARPIALALAALIVGIVALLFGLVPIFGALVGIAAVVLAVLALRKQQSKGMAVAGLVTGGIAVLASISVTAGLGAAVNSSSVKDPVSIVVEEPAKSPSPSPSPTETEAAVATPTAAPVEPAPPAPAAPEPEAAPSVPVEYGSALIKAISYSELMHMSKRGIYDQLTSEYGEQFSAEAAQYAVDTMTADWNKNALLKAREYQETMAMSPEAIRDQLASEYGEKFTPEEADYAVQNLNG</sequence>
<keyword evidence="2" id="KW-0812">Transmembrane</keyword>
<dbReference type="Gene3D" id="1.10.10.10">
    <property type="entry name" value="Winged helix-like DNA-binding domain superfamily/Winged helix DNA-binding domain"/>
    <property type="match status" value="2"/>
</dbReference>
<keyword evidence="2" id="KW-1133">Transmembrane helix</keyword>
<dbReference type="Pfam" id="PF07553">
    <property type="entry name" value="Lipoprotein_Ltp"/>
    <property type="match status" value="2"/>
</dbReference>
<dbReference type="InterPro" id="IPR018929">
    <property type="entry name" value="DUF2510"/>
</dbReference>
<dbReference type="AlphaFoldDB" id="A0A852SR13"/>
<reference evidence="5 6" key="1">
    <citation type="submission" date="2020-07" db="EMBL/GenBank/DDBJ databases">
        <title>Sequencing the genomes of 1000 actinobacteria strains.</title>
        <authorList>
            <person name="Klenk H.-P."/>
        </authorList>
    </citation>
    <scope>NUCLEOTIDE SEQUENCE [LARGE SCALE GENOMIC DNA]</scope>
    <source>
        <strain evidence="5 6">DSM 26474</strain>
    </source>
</reference>
<keyword evidence="2" id="KW-0472">Membrane</keyword>
<feature type="domain" description="Putative host cell surface-exposed lipoprotein Ltp-like HTH region" evidence="3">
    <location>
        <begin position="248"/>
        <end position="295"/>
    </location>
</feature>
<protein>
    <recommendedName>
        <fullName evidence="7">DUF2510 domain-containing protein</fullName>
    </recommendedName>
</protein>
<evidence type="ECO:0000313" key="6">
    <source>
        <dbReference type="Proteomes" id="UP000549913"/>
    </source>
</evidence>
<accession>A0A852SR13</accession>
<feature type="compositionally biased region" description="Pro residues" evidence="1">
    <location>
        <begin position="179"/>
        <end position="188"/>
    </location>
</feature>
<dbReference type="RefSeq" id="WP_179548269.1">
    <property type="nucleotide sequence ID" value="NZ_BSEW01000002.1"/>
</dbReference>
<feature type="domain" description="DUF2510" evidence="4">
    <location>
        <begin position="11"/>
        <end position="42"/>
    </location>
</feature>
<comment type="caution">
    <text evidence="5">The sequence shown here is derived from an EMBL/GenBank/DDBJ whole genome shotgun (WGS) entry which is preliminary data.</text>
</comment>
<name>A0A852SR13_9MICO</name>
<evidence type="ECO:0000259" key="4">
    <source>
        <dbReference type="Pfam" id="PF10708"/>
    </source>
</evidence>
<feature type="region of interest" description="Disordered" evidence="1">
    <location>
        <begin position="151"/>
        <end position="194"/>
    </location>
</feature>
<gene>
    <name evidence="5" type="ORF">BJ984_002434</name>
</gene>
<dbReference type="EMBL" id="JACCBM010000001">
    <property type="protein sequence ID" value="NYD71276.1"/>
    <property type="molecule type" value="Genomic_DNA"/>
</dbReference>
<keyword evidence="6" id="KW-1185">Reference proteome</keyword>
<feature type="transmembrane region" description="Helical" evidence="2">
    <location>
        <begin position="68"/>
        <end position="101"/>
    </location>
</feature>
<feature type="domain" description="Putative host cell surface-exposed lipoprotein Ltp-like HTH region" evidence="3">
    <location>
        <begin position="200"/>
        <end position="244"/>
    </location>
</feature>
<organism evidence="5 6">
    <name type="scientific">Herbiconiux flava</name>
    <dbReference type="NCBI Taxonomy" id="881268"/>
    <lineage>
        <taxon>Bacteria</taxon>
        <taxon>Bacillati</taxon>
        <taxon>Actinomycetota</taxon>
        <taxon>Actinomycetes</taxon>
        <taxon>Micrococcales</taxon>
        <taxon>Microbacteriaceae</taxon>
        <taxon>Herbiconiux</taxon>
    </lineage>
</organism>
<feature type="compositionally biased region" description="Low complexity" evidence="1">
    <location>
        <begin position="163"/>
        <end position="178"/>
    </location>
</feature>
<evidence type="ECO:0000313" key="5">
    <source>
        <dbReference type="EMBL" id="NYD71276.1"/>
    </source>
</evidence>
<evidence type="ECO:0008006" key="7">
    <source>
        <dbReference type="Google" id="ProtNLM"/>
    </source>
</evidence>
<proteinExistence type="predicted"/>
<dbReference type="InterPro" id="IPR036388">
    <property type="entry name" value="WH-like_DNA-bd_sf"/>
</dbReference>
<dbReference type="Proteomes" id="UP000549913">
    <property type="component" value="Unassembled WGS sequence"/>
</dbReference>